<dbReference type="GeneID" id="43619457"/>
<feature type="domain" description="Heterokaryon incompatibility" evidence="2">
    <location>
        <begin position="196"/>
        <end position="374"/>
    </location>
</feature>
<dbReference type="InterPro" id="IPR010730">
    <property type="entry name" value="HET"/>
</dbReference>
<dbReference type="OrthoDB" id="5362512at2759"/>
<accession>A0A7J6IZR3</accession>
<name>A0A7J6IZR3_COLFN</name>
<organism evidence="3 4">
    <name type="scientific">Colletotrichum fructicola (strain Nara gc5)</name>
    <name type="common">Anthracnose fungus</name>
    <name type="synonym">Colletotrichum gloeosporioides (strain Nara gc5)</name>
    <dbReference type="NCBI Taxonomy" id="1213859"/>
    <lineage>
        <taxon>Eukaryota</taxon>
        <taxon>Fungi</taxon>
        <taxon>Dikarya</taxon>
        <taxon>Ascomycota</taxon>
        <taxon>Pezizomycotina</taxon>
        <taxon>Sordariomycetes</taxon>
        <taxon>Hypocreomycetidae</taxon>
        <taxon>Glomerellales</taxon>
        <taxon>Glomerellaceae</taxon>
        <taxon>Colletotrichum</taxon>
        <taxon>Colletotrichum gloeosporioides species complex</taxon>
    </lineage>
</organism>
<feature type="region of interest" description="Disordered" evidence="1">
    <location>
        <begin position="586"/>
        <end position="609"/>
    </location>
</feature>
<evidence type="ECO:0000313" key="4">
    <source>
        <dbReference type="Proteomes" id="UP000011096"/>
    </source>
</evidence>
<keyword evidence="4" id="KW-1185">Reference proteome</keyword>
<dbReference type="AlphaFoldDB" id="A0A7J6IZR3"/>
<sequence length="763" mass="87028">MGICDFCQRNVLESEKLWGYHHSDFVDFKDAAESGCVFCERLAHATQDLKSWFDNANGTPALYRWNMREAARMRDTSSFFSITFRPVPGRRKGEAKSEDLPELRFDLFPEEGMSRPYLGFIPNENSLGAGTDSEESVTQMAEWVSRCANEHPNCKRRHGSLDFIPTRVLDVGTEKSWPPKYIKLVDTKEMGVKGPYMTLSHCWGKGKFVQLTEKDMEEFTTTGIPWETAPHGQDICSNVNFAQALKITWLLKQRYIWIDSVCIIQDSKDDWNVESKLMHKVYRNSFCNLAAAVSPDHTGGLFRQRRPAAAPSEDEMGGLFQRRRPAPAVTPTRYIPIGASPRFGGRSWRILPSDLWDQDLLGCHLYTRGWVFQERMVSPRLIQFGHQQIFWDCATKSACEFLPDRLPASLDTRAGVDRYWRQRLQDAAITVRPLVDTSEGSLEKFWESAVRTYTACNLTKSSDRNPAIWGVAKLVRDALGEEYAYGLWSTRIEEQLAWRVTDPGMSSYPDVSNEAPSWSWTRLQGTIQIPPRVHDPPRFYKVMNHQGGNLEFQFEKAVWGRIEGEYKRIWREETKNMDAKLKLAVSRAKRSHGHGPKTESPVRGDKPNMDEASALRSKAIALRGHICRGNVRAVLKSGQWEFTIGEPGAKQVVFAAHPDVAPSQNETPCCFLLLAASRHFIDRLGDKLRNKDYLEDEDIVDEQHFGVGILVERNGNNLSRVGAVSFRDICNEDWNHFRRACGQDDEALRDDLDARTGEDFLLI</sequence>
<evidence type="ECO:0000259" key="2">
    <source>
        <dbReference type="Pfam" id="PF06985"/>
    </source>
</evidence>
<evidence type="ECO:0000256" key="1">
    <source>
        <dbReference type="SAM" id="MobiDB-lite"/>
    </source>
</evidence>
<dbReference type="PANTHER" id="PTHR33112">
    <property type="entry name" value="DOMAIN PROTEIN, PUTATIVE-RELATED"/>
    <property type="match status" value="1"/>
</dbReference>
<protein>
    <recommendedName>
        <fullName evidence="2">Heterokaryon incompatibility domain-containing protein</fullName>
    </recommendedName>
</protein>
<reference evidence="3 4" key="2">
    <citation type="submission" date="2020-04" db="EMBL/GenBank/DDBJ databases">
        <title>Genome sequencing and assembly of multiple isolates from the Colletotrichum gloeosporioides species complex.</title>
        <authorList>
            <person name="Gan P."/>
            <person name="Shirasu K."/>
        </authorList>
    </citation>
    <scope>NUCLEOTIDE SEQUENCE [LARGE SCALE GENOMIC DNA]</scope>
    <source>
        <strain evidence="3 4">Nara gc5</strain>
    </source>
</reference>
<feature type="compositionally biased region" description="Basic and acidic residues" evidence="1">
    <location>
        <begin position="596"/>
        <end position="609"/>
    </location>
</feature>
<comment type="caution">
    <text evidence="3">The sequence shown here is derived from an EMBL/GenBank/DDBJ whole genome shotgun (WGS) entry which is preliminary data.</text>
</comment>
<reference evidence="3 4" key="1">
    <citation type="submission" date="2012-08" db="EMBL/GenBank/DDBJ databases">
        <authorList>
            <person name="Gan P.H.P."/>
            <person name="Ikeda K."/>
            <person name="Irieda H."/>
            <person name="Narusaka M."/>
            <person name="O'Connell R.J."/>
            <person name="Narusaka Y."/>
            <person name="Takano Y."/>
            <person name="Kubo Y."/>
            <person name="Shirasu K."/>
        </authorList>
    </citation>
    <scope>NUCLEOTIDE SEQUENCE [LARGE SCALE GENOMIC DNA]</scope>
    <source>
        <strain evidence="3 4">Nara gc5</strain>
    </source>
</reference>
<dbReference type="PANTHER" id="PTHR33112:SF10">
    <property type="entry name" value="TOL"/>
    <property type="match status" value="1"/>
</dbReference>
<dbReference type="Proteomes" id="UP000011096">
    <property type="component" value="Unassembled WGS sequence"/>
</dbReference>
<dbReference type="EMBL" id="ANPB02000005">
    <property type="protein sequence ID" value="KAF4482762.1"/>
    <property type="molecule type" value="Genomic_DNA"/>
</dbReference>
<evidence type="ECO:0000313" key="3">
    <source>
        <dbReference type="EMBL" id="KAF4482762.1"/>
    </source>
</evidence>
<dbReference type="InParanoid" id="A0A7J6IZR3"/>
<dbReference type="Pfam" id="PF06985">
    <property type="entry name" value="HET"/>
    <property type="match status" value="1"/>
</dbReference>
<dbReference type="RefSeq" id="XP_066008489.1">
    <property type="nucleotide sequence ID" value="XM_066152171.1"/>
</dbReference>
<gene>
    <name evidence="3" type="ORF">CGGC5_v009436</name>
</gene>
<proteinExistence type="predicted"/>